<gene>
    <name evidence="8" type="primary">KAFR0G00370</name>
    <name evidence="8" type="ORF">KAFR_0G00370</name>
</gene>
<dbReference type="HOGENOM" id="CLU_010482_0_0_1"/>
<accession>H2AXH0</accession>
<dbReference type="KEGG" id="kaf:KAFR_0G00370"/>
<proteinExistence type="inferred from homology"/>
<dbReference type="STRING" id="1071382.H2AXH0"/>
<feature type="region of interest" description="Disordered" evidence="6">
    <location>
        <begin position="1"/>
        <end position="39"/>
    </location>
</feature>
<keyword evidence="4" id="KW-0653">Protein transport</keyword>
<dbReference type="GO" id="GO:0005096">
    <property type="term" value="F:GTPase activator activity"/>
    <property type="evidence" value="ECO:0007669"/>
    <property type="project" value="EnsemblFungi"/>
</dbReference>
<evidence type="ECO:0000313" key="9">
    <source>
        <dbReference type="Proteomes" id="UP000005220"/>
    </source>
</evidence>
<dbReference type="InterPro" id="IPR041153">
    <property type="entry name" value="LST4_longin"/>
</dbReference>
<dbReference type="InterPro" id="IPR037545">
    <property type="entry name" value="DENN_FNIP1/2"/>
</dbReference>
<dbReference type="GO" id="GO:0015031">
    <property type="term" value="P:protein transport"/>
    <property type="evidence" value="ECO:0007669"/>
    <property type="project" value="UniProtKB-KW"/>
</dbReference>
<dbReference type="AlphaFoldDB" id="H2AXH0"/>
<feature type="compositionally biased region" description="Low complexity" evidence="6">
    <location>
        <begin position="9"/>
        <end position="27"/>
    </location>
</feature>
<evidence type="ECO:0000256" key="4">
    <source>
        <dbReference type="ARBA" id="ARBA00022927"/>
    </source>
</evidence>
<keyword evidence="9" id="KW-1185">Reference proteome</keyword>
<organism evidence="8 9">
    <name type="scientific">Kazachstania africana (strain ATCC 22294 / BCRC 22015 / CBS 2517 / CECT 1963 / NBRC 1671 / NRRL Y-8276)</name>
    <name type="common">Yeast</name>
    <name type="synonym">Kluyveromyces africanus</name>
    <dbReference type="NCBI Taxonomy" id="1071382"/>
    <lineage>
        <taxon>Eukaryota</taxon>
        <taxon>Fungi</taxon>
        <taxon>Dikarya</taxon>
        <taxon>Ascomycota</taxon>
        <taxon>Saccharomycotina</taxon>
        <taxon>Saccharomycetes</taxon>
        <taxon>Saccharomycetales</taxon>
        <taxon>Saccharomycetaceae</taxon>
        <taxon>Kazachstania</taxon>
    </lineage>
</organism>
<keyword evidence="5" id="KW-0029">Amino-acid transport</keyword>
<evidence type="ECO:0000313" key="8">
    <source>
        <dbReference type="EMBL" id="CCF59070.1"/>
    </source>
</evidence>
<feature type="domain" description="UDENN FNIP1/2-type" evidence="7">
    <location>
        <begin position="95"/>
        <end position="783"/>
    </location>
</feature>
<dbReference type="RefSeq" id="XP_003958205.1">
    <property type="nucleotide sequence ID" value="XM_003958156.1"/>
</dbReference>
<dbReference type="EMBL" id="HE650827">
    <property type="protein sequence ID" value="CCF59070.1"/>
    <property type="molecule type" value="Genomic_DNA"/>
</dbReference>
<evidence type="ECO:0000256" key="2">
    <source>
        <dbReference type="ARBA" id="ARBA00013394"/>
    </source>
</evidence>
<dbReference type="GO" id="GO:0071230">
    <property type="term" value="P:cellular response to amino acid stimulus"/>
    <property type="evidence" value="ECO:0007669"/>
    <property type="project" value="EnsemblFungi"/>
</dbReference>
<dbReference type="eggNOG" id="ENOG502QPJF">
    <property type="taxonomic scope" value="Eukaryota"/>
</dbReference>
<dbReference type="GO" id="GO:1904263">
    <property type="term" value="P:positive regulation of TORC1 signaling"/>
    <property type="evidence" value="ECO:0007669"/>
    <property type="project" value="EnsemblFungi"/>
</dbReference>
<dbReference type="GeneID" id="13884561"/>
<sequence>MLGTLLRKTNAASDSNTATPTAATTANHPISHFPGVPTNSNATTLTTKTDALFKSSNQFNSRNFAISSLILENISDELKYKLFGTKYLAFTEDSCAKYCFRVLIAEETGQIACKNHYRFSLDYSYPQQNSGNLMKIRQNELKQYIFGSLVPSMSNLQNDKFRSIPNSKFIIITRIFHANQGSNGISSKNRFAISLCIPNFLTPVIAEAWSFINIWLDQSQNVISSQLNFLIKRNQQGGILPMDYGTSCYSKDIDKIIFSLTKNLLPCLRSFVELPRLILYPNTYSNFIDTWFKDCFNWIEIKDGPKLIFLQTLIALILFDYNNALINPTVTTRIIVLSGNSVVANKLIFILNGLLKPKFHGNIANFVKVVDNEVNRSDDYENNVDSLLGLDEPHIIKPFEKAKTMPIIKRNVSHTVGKGWEIPKKTSSSYGSVSVSSGESSAEVIQPSSFKSNNNSLHYLSSSLSSSQAGSYGSWFNKRPSLLQFSPSTKLSHNNDSWEKISSSANHNVHRTSSSASLHQSYLRPNDRVTPQHSPAISEYDEYPWFNTPESLKIDSTLASTATTTTTTTTATSRQISEKFSLQNIEIGRNCQRISQSKIIDDVFDSICKPGESLIGDGCKNNKFTRSTSSKAAVLEIVQVDKGNHCTELLPRYTTYLPQFNNWFKLQGNPITIDSEATIVNSMKKDLENEFFTRSLIVSLRKREIKEIIIKRDVDKTNLFKQKVHKVFSNGKFGNISIKLIDFINFINNSLKRARTLYEDEELSVLERDNALMSIFLSMIHYCDE</sequence>
<dbReference type="GO" id="GO:0005774">
    <property type="term" value="C:vacuolar membrane"/>
    <property type="evidence" value="ECO:0007669"/>
    <property type="project" value="EnsemblFungi"/>
</dbReference>
<dbReference type="GO" id="GO:1990877">
    <property type="term" value="C:FNIP-folliculin RagC/D GAP"/>
    <property type="evidence" value="ECO:0007669"/>
    <property type="project" value="EnsemblFungi"/>
</dbReference>
<dbReference type="PROSITE" id="PS51836">
    <property type="entry name" value="DENN_FNIP12"/>
    <property type="match status" value="1"/>
</dbReference>
<dbReference type="GO" id="GO:0006865">
    <property type="term" value="P:amino acid transport"/>
    <property type="evidence" value="ECO:0007669"/>
    <property type="project" value="UniProtKB-KW"/>
</dbReference>
<evidence type="ECO:0000259" key="7">
    <source>
        <dbReference type="PROSITE" id="PS51836"/>
    </source>
</evidence>
<keyword evidence="3" id="KW-0813">Transport</keyword>
<evidence type="ECO:0000256" key="3">
    <source>
        <dbReference type="ARBA" id="ARBA00022448"/>
    </source>
</evidence>
<comment type="similarity">
    <text evidence="1">Belongs to the LST4 family.</text>
</comment>
<reference evidence="8 9" key="1">
    <citation type="journal article" date="2011" name="Proc. Natl. Acad. Sci. U.S.A.">
        <title>Evolutionary erosion of yeast sex chromosomes by mating-type switching accidents.</title>
        <authorList>
            <person name="Gordon J.L."/>
            <person name="Armisen D."/>
            <person name="Proux-Wera E."/>
            <person name="Oheigeartaigh S.S."/>
            <person name="Byrne K.P."/>
            <person name="Wolfe K.H."/>
        </authorList>
    </citation>
    <scope>NUCLEOTIDE SEQUENCE [LARGE SCALE GENOMIC DNA]</scope>
    <source>
        <strain evidence="9">ATCC 22294 / BCRC 22015 / CBS 2517 / CECT 1963 / NBRC 1671 / NRRL Y-8276</strain>
    </source>
</reference>
<dbReference type="FunCoup" id="H2AXH0">
    <property type="interactions" value="67"/>
</dbReference>
<dbReference type="Pfam" id="PF18639">
    <property type="entry name" value="Longin_2"/>
    <property type="match status" value="1"/>
</dbReference>
<name>H2AXH0_KAZAF</name>
<evidence type="ECO:0000256" key="6">
    <source>
        <dbReference type="SAM" id="MobiDB-lite"/>
    </source>
</evidence>
<dbReference type="Proteomes" id="UP000005220">
    <property type="component" value="Chromosome 7"/>
</dbReference>
<protein>
    <recommendedName>
        <fullName evidence="2">Protein LST4</fullName>
    </recommendedName>
</protein>
<evidence type="ECO:0000256" key="1">
    <source>
        <dbReference type="ARBA" id="ARBA00010162"/>
    </source>
</evidence>
<dbReference type="OrthoDB" id="4063558at2759"/>
<dbReference type="InParanoid" id="H2AXH0"/>
<evidence type="ECO:0000256" key="5">
    <source>
        <dbReference type="ARBA" id="ARBA00022970"/>
    </source>
</evidence>